<dbReference type="Pfam" id="PF04773">
    <property type="entry name" value="FecR"/>
    <property type="match status" value="1"/>
</dbReference>
<dbReference type="Gene3D" id="2.60.120.1440">
    <property type="match status" value="1"/>
</dbReference>
<dbReference type="Pfam" id="PF16344">
    <property type="entry name" value="FecR_C"/>
    <property type="match status" value="1"/>
</dbReference>
<feature type="domain" description="FecR protein" evidence="2">
    <location>
        <begin position="178"/>
        <end position="273"/>
    </location>
</feature>
<name>A0ABY6IZ22_9BACT</name>
<evidence type="ECO:0000259" key="2">
    <source>
        <dbReference type="Pfam" id="PF04773"/>
    </source>
</evidence>
<organism evidence="4 5">
    <name type="scientific">Chitinophaga horti</name>
    <dbReference type="NCBI Taxonomy" id="2920382"/>
    <lineage>
        <taxon>Bacteria</taxon>
        <taxon>Pseudomonadati</taxon>
        <taxon>Bacteroidota</taxon>
        <taxon>Chitinophagia</taxon>
        <taxon>Chitinophagales</taxon>
        <taxon>Chitinophagaceae</taxon>
        <taxon>Chitinophaga</taxon>
    </lineage>
</organism>
<gene>
    <name evidence="4" type="ORF">MKQ68_21495</name>
</gene>
<dbReference type="Proteomes" id="UP001162741">
    <property type="component" value="Chromosome"/>
</dbReference>
<dbReference type="InterPro" id="IPR012373">
    <property type="entry name" value="Ferrdict_sens_TM"/>
</dbReference>
<accession>A0ABY6IZ22</accession>
<dbReference type="Gene3D" id="3.55.50.30">
    <property type="match status" value="1"/>
</dbReference>
<dbReference type="PANTHER" id="PTHR30273:SF2">
    <property type="entry name" value="PROTEIN FECR"/>
    <property type="match status" value="1"/>
</dbReference>
<dbReference type="PIRSF" id="PIRSF018266">
    <property type="entry name" value="FecR"/>
    <property type="match status" value="1"/>
</dbReference>
<sequence length="385" mass="42545">MLKHLQGNLSEQEQVLLNEWVSQSDRNRRLIASVSDEEQLRQHLLAFHEEETADHGDIILAKIRQRMEADMPATPVRRLHPARRWGWVAAAVLLAAGTGTYFWMKQQKPLAPVVATPAEILPGRNGAILTLADGSQVVLDSLGNGVIGTQNGTQLTLKNGELAYDAGQETAAIAYNNLTTPKGRQFQVLLPDGTKVWLNAASSLRYPTAFSGDKREVGVKGEVYFEVAKNATQPFIIDIDNQARVQVLGTSFNINAYDNEANIKTTLVDGSVQISSGDGPLVVLQPGQQAQIQDGRPIRLVNNADIDKAIAWKSGIFNFNNSTLEEVMRQVERWYDIEVVYETKIPDIRFGGKLSNDVSLSGLLQSLKESEVHFRIEGRKLIVLP</sequence>
<evidence type="ECO:0000256" key="1">
    <source>
        <dbReference type="SAM" id="Phobius"/>
    </source>
</evidence>
<dbReference type="PANTHER" id="PTHR30273">
    <property type="entry name" value="PERIPLASMIC SIGNAL SENSOR AND SIGMA FACTOR ACTIVATOR FECR-RELATED"/>
    <property type="match status" value="1"/>
</dbReference>
<dbReference type="EMBL" id="CP107006">
    <property type="protein sequence ID" value="UYQ92658.1"/>
    <property type="molecule type" value="Genomic_DNA"/>
</dbReference>
<proteinExistence type="predicted"/>
<feature type="transmembrane region" description="Helical" evidence="1">
    <location>
        <begin position="85"/>
        <end position="104"/>
    </location>
</feature>
<protein>
    <submittedName>
        <fullName evidence="4">FecR domain-containing protein</fullName>
    </submittedName>
</protein>
<keyword evidence="1" id="KW-0472">Membrane</keyword>
<feature type="domain" description="Protein FecR C-terminal" evidence="3">
    <location>
        <begin position="317"/>
        <end position="383"/>
    </location>
</feature>
<keyword evidence="5" id="KW-1185">Reference proteome</keyword>
<evidence type="ECO:0000313" key="5">
    <source>
        <dbReference type="Proteomes" id="UP001162741"/>
    </source>
</evidence>
<evidence type="ECO:0000313" key="4">
    <source>
        <dbReference type="EMBL" id="UYQ92658.1"/>
    </source>
</evidence>
<dbReference type="InterPro" id="IPR006860">
    <property type="entry name" value="FecR"/>
</dbReference>
<keyword evidence="1" id="KW-1133">Transmembrane helix</keyword>
<keyword evidence="1" id="KW-0812">Transmembrane</keyword>
<reference evidence="4" key="1">
    <citation type="submission" date="2022-10" db="EMBL/GenBank/DDBJ databases">
        <title>Chitinophaga sp. nov., isolated from soil.</title>
        <authorList>
            <person name="Jeon C.O."/>
        </authorList>
    </citation>
    <scope>NUCLEOTIDE SEQUENCE</scope>
    <source>
        <strain evidence="4">R8</strain>
    </source>
</reference>
<dbReference type="RefSeq" id="WP_264280889.1">
    <property type="nucleotide sequence ID" value="NZ_CP107006.1"/>
</dbReference>
<dbReference type="InterPro" id="IPR032508">
    <property type="entry name" value="FecR_C"/>
</dbReference>
<evidence type="ECO:0000259" key="3">
    <source>
        <dbReference type="Pfam" id="PF16344"/>
    </source>
</evidence>